<name>A0ACC2BZL6_DIPCM</name>
<protein>
    <submittedName>
        <fullName evidence="1">Uncharacterized protein</fullName>
    </submittedName>
</protein>
<reference evidence="2" key="1">
    <citation type="journal article" date="2024" name="Proc. Natl. Acad. Sci. U.S.A.">
        <title>Extraordinary preservation of gene collinearity over three hundred million years revealed in homosporous lycophytes.</title>
        <authorList>
            <person name="Li C."/>
            <person name="Wickell D."/>
            <person name="Kuo L.Y."/>
            <person name="Chen X."/>
            <person name="Nie B."/>
            <person name="Liao X."/>
            <person name="Peng D."/>
            <person name="Ji J."/>
            <person name="Jenkins J."/>
            <person name="Williams M."/>
            <person name="Shu S."/>
            <person name="Plott C."/>
            <person name="Barry K."/>
            <person name="Rajasekar S."/>
            <person name="Grimwood J."/>
            <person name="Han X."/>
            <person name="Sun S."/>
            <person name="Hou Z."/>
            <person name="He W."/>
            <person name="Dai G."/>
            <person name="Sun C."/>
            <person name="Schmutz J."/>
            <person name="Leebens-Mack J.H."/>
            <person name="Li F.W."/>
            <person name="Wang L."/>
        </authorList>
    </citation>
    <scope>NUCLEOTIDE SEQUENCE [LARGE SCALE GENOMIC DNA]</scope>
    <source>
        <strain evidence="2">cv. PW_Plant_1</strain>
    </source>
</reference>
<evidence type="ECO:0000313" key="1">
    <source>
        <dbReference type="EMBL" id="KAJ7535200.1"/>
    </source>
</evidence>
<sequence>MSMPCSCFAPGRTIVQGLSADRLAVLTSIKVGASAFSFLGSCCIVSCYLLFKDLRKFSFKLVFYLAFSDLTWSFFNLLGDPGRGFLCYLQGYSTHFFSIASFLWTTTIAFTLHRTVVQHKADVEEMGPLFHLYVWGTSLIMSVLPSIGNNYGLAGAWCWIQTGTRIESVLRFISFYVPLWGAVIYNASIYYQVIRTLNYAAHMALDMSDRQLNADVKVDTKMVNRWSSYPFILIGSWSFSTINDIHNFLKPHQPLFWLCAMDIGAGSLMGFFNSIAYGFNAAVRRTLWEKLNQWFPVKYQRLKLGSPKLTGSFPETEIAMFDIDDS</sequence>
<organism evidence="1 2">
    <name type="scientific">Diphasiastrum complanatum</name>
    <name type="common">Issler's clubmoss</name>
    <name type="synonym">Lycopodium complanatum</name>
    <dbReference type="NCBI Taxonomy" id="34168"/>
    <lineage>
        <taxon>Eukaryota</taxon>
        <taxon>Viridiplantae</taxon>
        <taxon>Streptophyta</taxon>
        <taxon>Embryophyta</taxon>
        <taxon>Tracheophyta</taxon>
        <taxon>Lycopodiopsida</taxon>
        <taxon>Lycopodiales</taxon>
        <taxon>Lycopodiaceae</taxon>
        <taxon>Lycopodioideae</taxon>
        <taxon>Diphasiastrum</taxon>
    </lineage>
</organism>
<gene>
    <name evidence="1" type="ORF">O6H91_12G022400</name>
</gene>
<dbReference type="EMBL" id="CM055103">
    <property type="protein sequence ID" value="KAJ7535200.1"/>
    <property type="molecule type" value="Genomic_DNA"/>
</dbReference>
<keyword evidence="2" id="KW-1185">Reference proteome</keyword>
<accession>A0ACC2BZL6</accession>
<evidence type="ECO:0000313" key="2">
    <source>
        <dbReference type="Proteomes" id="UP001162992"/>
    </source>
</evidence>
<dbReference type="Proteomes" id="UP001162992">
    <property type="component" value="Chromosome 12"/>
</dbReference>
<comment type="caution">
    <text evidence="1">The sequence shown here is derived from an EMBL/GenBank/DDBJ whole genome shotgun (WGS) entry which is preliminary data.</text>
</comment>
<proteinExistence type="predicted"/>